<reference evidence="3 4" key="1">
    <citation type="journal article" date="2020" name="Biotechnol. Biofuels">
        <title>New insights from the biogas microbiome by comprehensive genome-resolved metagenomics of nearly 1600 species originating from multiple anaerobic digesters.</title>
        <authorList>
            <person name="Campanaro S."/>
            <person name="Treu L."/>
            <person name="Rodriguez-R L.M."/>
            <person name="Kovalovszki A."/>
            <person name="Ziels R.M."/>
            <person name="Maus I."/>
            <person name="Zhu X."/>
            <person name="Kougias P.G."/>
            <person name="Basile A."/>
            <person name="Luo G."/>
            <person name="Schluter A."/>
            <person name="Konstantinidis K.T."/>
            <person name="Angelidaki I."/>
        </authorList>
    </citation>
    <scope>NUCLEOTIDE SEQUENCE [LARGE SCALE GENOMIC DNA]</scope>
    <source>
        <strain evidence="3">AS06rmzACSIP_421</strain>
    </source>
</reference>
<sequence>TQLPTLEINTESINILDLIVQCKITDSKSQAKRLVQQSAVSINNEKITDWSKQIQLGEITVIRCGRHVYQVKYVPK</sequence>
<feature type="non-terminal residue" evidence="3">
    <location>
        <position position="1"/>
    </location>
</feature>
<dbReference type="PROSITE" id="PS50889">
    <property type="entry name" value="S4"/>
    <property type="match status" value="1"/>
</dbReference>
<protein>
    <recommendedName>
        <fullName evidence="2">Tyrosine--tRNA ligase SYY-like C-terminal domain-containing protein</fullName>
    </recommendedName>
</protein>
<dbReference type="SUPFAM" id="SSF55174">
    <property type="entry name" value="Alpha-L RNA-binding motif"/>
    <property type="match status" value="1"/>
</dbReference>
<dbReference type="Proteomes" id="UP000554004">
    <property type="component" value="Unassembled WGS sequence"/>
</dbReference>
<comment type="caution">
    <text evidence="3">The sequence shown here is derived from an EMBL/GenBank/DDBJ whole genome shotgun (WGS) entry which is preliminary data.</text>
</comment>
<dbReference type="Gene3D" id="3.10.290.10">
    <property type="entry name" value="RNA-binding S4 domain"/>
    <property type="match status" value="1"/>
</dbReference>
<evidence type="ECO:0000313" key="3">
    <source>
        <dbReference type="EMBL" id="NLE30654.1"/>
    </source>
</evidence>
<dbReference type="GO" id="GO:0003723">
    <property type="term" value="F:RNA binding"/>
    <property type="evidence" value="ECO:0007669"/>
    <property type="project" value="UniProtKB-KW"/>
</dbReference>
<evidence type="ECO:0000256" key="1">
    <source>
        <dbReference type="PROSITE-ProRule" id="PRU00182"/>
    </source>
</evidence>
<evidence type="ECO:0000259" key="2">
    <source>
        <dbReference type="Pfam" id="PF22421"/>
    </source>
</evidence>
<dbReference type="InterPro" id="IPR054608">
    <property type="entry name" value="SYY-like_C"/>
</dbReference>
<proteinExistence type="predicted"/>
<keyword evidence="1" id="KW-0694">RNA-binding</keyword>
<feature type="domain" description="Tyrosine--tRNA ligase SYY-like C-terminal" evidence="2">
    <location>
        <begin position="2"/>
        <end position="70"/>
    </location>
</feature>
<dbReference type="AlphaFoldDB" id="A0A847ETL8"/>
<dbReference type="InterPro" id="IPR036986">
    <property type="entry name" value="S4_RNA-bd_sf"/>
</dbReference>
<accession>A0A847ETL8</accession>
<gene>
    <name evidence="3" type="ORF">GX618_00035</name>
</gene>
<evidence type="ECO:0000313" key="4">
    <source>
        <dbReference type="Proteomes" id="UP000554004"/>
    </source>
</evidence>
<dbReference type="Pfam" id="PF22421">
    <property type="entry name" value="SYY_C-terminal"/>
    <property type="match status" value="1"/>
</dbReference>
<dbReference type="CDD" id="cd00165">
    <property type="entry name" value="S4"/>
    <property type="match status" value="1"/>
</dbReference>
<name>A0A847ETL8_9BACT</name>
<dbReference type="EMBL" id="JAAZAL010000003">
    <property type="protein sequence ID" value="NLE30654.1"/>
    <property type="molecule type" value="Genomic_DNA"/>
</dbReference>
<organism evidence="3 4">
    <name type="scientific">Candidatus Dojkabacteria bacterium</name>
    <dbReference type="NCBI Taxonomy" id="2099670"/>
    <lineage>
        <taxon>Bacteria</taxon>
        <taxon>Candidatus Dojkabacteria</taxon>
    </lineage>
</organism>